<feature type="transmembrane region" description="Helical" evidence="5">
    <location>
        <begin position="188"/>
        <end position="208"/>
    </location>
</feature>
<feature type="transmembrane region" description="Helical" evidence="5">
    <location>
        <begin position="30"/>
        <end position="56"/>
    </location>
</feature>
<feature type="transmembrane region" description="Helical" evidence="5">
    <location>
        <begin position="261"/>
        <end position="284"/>
    </location>
</feature>
<dbReference type="InterPro" id="IPR020846">
    <property type="entry name" value="MFS_dom"/>
</dbReference>
<keyword evidence="4 5" id="KW-0472">Membrane</keyword>
<dbReference type="InterPro" id="IPR036259">
    <property type="entry name" value="MFS_trans_sf"/>
</dbReference>
<gene>
    <name evidence="7" type="primary">roqT_0</name>
    <name evidence="7" type="ORF">LSUB1_G003780</name>
</gene>
<dbReference type="PROSITE" id="PS50850">
    <property type="entry name" value="MFS"/>
    <property type="match status" value="1"/>
</dbReference>
<feature type="transmembrane region" description="Helical" evidence="5">
    <location>
        <begin position="442"/>
        <end position="460"/>
    </location>
</feature>
<comment type="caution">
    <text evidence="7">The sequence shown here is derived from an EMBL/GenBank/DDBJ whole genome shotgun (WGS) entry which is preliminary data.</text>
</comment>
<feature type="domain" description="Major facilitator superfamily (MFS) profile" evidence="6">
    <location>
        <begin position="33"/>
        <end position="502"/>
    </location>
</feature>
<feature type="transmembrane region" description="Helical" evidence="5">
    <location>
        <begin position="99"/>
        <end position="120"/>
    </location>
</feature>
<evidence type="ECO:0000256" key="5">
    <source>
        <dbReference type="SAM" id="Phobius"/>
    </source>
</evidence>
<dbReference type="Proteomes" id="UP000462212">
    <property type="component" value="Unassembled WGS sequence"/>
</dbReference>
<dbReference type="AlphaFoldDB" id="A0A8H8UDR2"/>
<evidence type="ECO:0000256" key="1">
    <source>
        <dbReference type="ARBA" id="ARBA00004141"/>
    </source>
</evidence>
<accession>A0A8H8UDR2</accession>
<organism evidence="7 8">
    <name type="scientific">Lachnellula subtilissima</name>
    <dbReference type="NCBI Taxonomy" id="602034"/>
    <lineage>
        <taxon>Eukaryota</taxon>
        <taxon>Fungi</taxon>
        <taxon>Dikarya</taxon>
        <taxon>Ascomycota</taxon>
        <taxon>Pezizomycotina</taxon>
        <taxon>Leotiomycetes</taxon>
        <taxon>Helotiales</taxon>
        <taxon>Lachnaceae</taxon>
        <taxon>Lachnellula</taxon>
    </lineage>
</organism>
<protein>
    <submittedName>
        <fullName evidence="7">Efflux pump</fullName>
    </submittedName>
</protein>
<dbReference type="PANTHER" id="PTHR23501:SF43">
    <property type="entry name" value="MULTIDRUG TRANSPORTER, PUTATIVE (AFU_ORTHOLOGUE AFUA_6G03040)-RELATED"/>
    <property type="match status" value="1"/>
</dbReference>
<feature type="transmembrane region" description="Helical" evidence="5">
    <location>
        <begin position="480"/>
        <end position="498"/>
    </location>
</feature>
<dbReference type="GO" id="GO:0022857">
    <property type="term" value="F:transmembrane transporter activity"/>
    <property type="evidence" value="ECO:0007669"/>
    <property type="project" value="InterPro"/>
</dbReference>
<dbReference type="Pfam" id="PF07690">
    <property type="entry name" value="MFS_1"/>
    <property type="match status" value="1"/>
</dbReference>
<dbReference type="Gene3D" id="1.20.1250.20">
    <property type="entry name" value="MFS general substrate transporter like domains"/>
    <property type="match status" value="1"/>
</dbReference>
<dbReference type="Gene3D" id="1.20.1720.10">
    <property type="entry name" value="Multidrug resistance protein D"/>
    <property type="match status" value="1"/>
</dbReference>
<feature type="transmembrane region" description="Helical" evidence="5">
    <location>
        <begin position="305"/>
        <end position="327"/>
    </location>
</feature>
<proteinExistence type="predicted"/>
<comment type="subcellular location">
    <subcellularLocation>
        <location evidence="1">Membrane</location>
        <topology evidence="1">Multi-pass membrane protein</topology>
    </subcellularLocation>
</comment>
<sequence length="546" mass="58821">TDPLAVTELDPKEANRPEEQNPPVLPKWRLICLTISVCFGLFLSLLDTTIVATALYTIGVNLNSLQKVTWIALSYTLSYLGCAVIFARIGDIFGRRNAYIAAFLIFFAFSLGCGFSQTLSQLIACRALQGIGGSGLYSLTFVILAEISPQDEKMGRTIGALAGFVVAIAGVLGPVLGGVITHCTTWRWVFWINPPIGIIPLIMFVIAWPKPHQMTPSPRRSWKQLDATGCILLIASTVLIVFSFQQAGIRSSSSSASWTEPIFLAPLLTGLLCLFLLFIWEVLVAKYWEDSIATMFPLRLMRRRVYMGYVLSTLLAGFPYFMVMFALPIRMQVVDHKTALMAGISLLPMLGTIAVGSMLGGAINGNRDFKFPTLVVGTIFMTIGCAALSTLGAEGGVQGGIYGFQVFVGLGFGVLISTVSMSTSLECEIRDNTVAQGIIAQVRILGGSLGIAASTSILGLSQRQHLSHLDAYADAFSADMKVAAIVAGAAVLATVVTYRRERVDVQARVRERVVEEGVRRRALAEMEVEGGLKGEVQNGEVGNGAA</sequence>
<feature type="transmembrane region" description="Helical" evidence="5">
    <location>
        <begin position="157"/>
        <end position="176"/>
    </location>
</feature>
<evidence type="ECO:0000256" key="4">
    <source>
        <dbReference type="ARBA" id="ARBA00023136"/>
    </source>
</evidence>
<evidence type="ECO:0000256" key="3">
    <source>
        <dbReference type="ARBA" id="ARBA00022989"/>
    </source>
</evidence>
<keyword evidence="2 5" id="KW-0812">Transmembrane</keyword>
<dbReference type="GO" id="GO:0005886">
    <property type="term" value="C:plasma membrane"/>
    <property type="evidence" value="ECO:0007669"/>
    <property type="project" value="TreeGrafter"/>
</dbReference>
<name>A0A8H8UDR2_9HELO</name>
<feature type="transmembrane region" description="Helical" evidence="5">
    <location>
        <begin position="68"/>
        <end position="87"/>
    </location>
</feature>
<feature type="transmembrane region" description="Helical" evidence="5">
    <location>
        <begin position="126"/>
        <end position="145"/>
    </location>
</feature>
<evidence type="ECO:0000313" key="8">
    <source>
        <dbReference type="Proteomes" id="UP000462212"/>
    </source>
</evidence>
<keyword evidence="3 5" id="KW-1133">Transmembrane helix</keyword>
<evidence type="ECO:0000259" key="6">
    <source>
        <dbReference type="PROSITE" id="PS50850"/>
    </source>
</evidence>
<dbReference type="InterPro" id="IPR011701">
    <property type="entry name" value="MFS"/>
</dbReference>
<dbReference type="SUPFAM" id="SSF103473">
    <property type="entry name" value="MFS general substrate transporter"/>
    <property type="match status" value="1"/>
</dbReference>
<feature type="non-terminal residue" evidence="7">
    <location>
        <position position="1"/>
    </location>
</feature>
<evidence type="ECO:0000313" key="7">
    <source>
        <dbReference type="EMBL" id="TVY40402.1"/>
    </source>
</evidence>
<reference evidence="7 8" key="1">
    <citation type="submission" date="2018-05" db="EMBL/GenBank/DDBJ databases">
        <title>Genome sequencing and assembly of the regulated plant pathogen Lachnellula willkommii and related sister species for the development of diagnostic species identification markers.</title>
        <authorList>
            <person name="Giroux E."/>
            <person name="Bilodeau G."/>
        </authorList>
    </citation>
    <scope>NUCLEOTIDE SEQUENCE [LARGE SCALE GENOMIC DNA]</scope>
    <source>
        <strain evidence="7 8">CBS 197.66</strain>
    </source>
</reference>
<dbReference type="PANTHER" id="PTHR23501">
    <property type="entry name" value="MAJOR FACILITATOR SUPERFAMILY"/>
    <property type="match status" value="1"/>
</dbReference>
<keyword evidence="8" id="KW-1185">Reference proteome</keyword>
<dbReference type="OrthoDB" id="440553at2759"/>
<feature type="transmembrane region" description="Helical" evidence="5">
    <location>
        <begin position="229"/>
        <end position="249"/>
    </location>
</feature>
<dbReference type="EMBL" id="QGMJ01000180">
    <property type="protein sequence ID" value="TVY40402.1"/>
    <property type="molecule type" value="Genomic_DNA"/>
</dbReference>
<feature type="transmembrane region" description="Helical" evidence="5">
    <location>
        <begin position="399"/>
        <end position="421"/>
    </location>
</feature>
<feature type="transmembrane region" description="Helical" evidence="5">
    <location>
        <begin position="371"/>
        <end position="393"/>
    </location>
</feature>
<evidence type="ECO:0000256" key="2">
    <source>
        <dbReference type="ARBA" id="ARBA00022692"/>
    </source>
</evidence>
<feature type="transmembrane region" description="Helical" evidence="5">
    <location>
        <begin position="339"/>
        <end position="359"/>
    </location>
</feature>